<proteinExistence type="predicted"/>
<dbReference type="Proteomes" id="UP000323317">
    <property type="component" value="Unassembled WGS sequence"/>
</dbReference>
<accession>A0A5D4KEE7</accession>
<comment type="caution">
    <text evidence="1">The sequence shown here is derived from an EMBL/GenBank/DDBJ whole genome shotgun (WGS) entry which is preliminary data.</text>
</comment>
<dbReference type="RefSeq" id="WP_148946729.1">
    <property type="nucleotide sequence ID" value="NZ_VTEH01000006.1"/>
</dbReference>
<evidence type="ECO:0000313" key="2">
    <source>
        <dbReference type="Proteomes" id="UP000323317"/>
    </source>
</evidence>
<gene>
    <name evidence="1" type="ORF">FZC79_10295</name>
</gene>
<dbReference type="EMBL" id="VTEH01000006">
    <property type="protein sequence ID" value="TYR75552.1"/>
    <property type="molecule type" value="Genomic_DNA"/>
</dbReference>
<organism evidence="1 2">
    <name type="scientific">Rossellomorea vietnamensis</name>
    <dbReference type="NCBI Taxonomy" id="218284"/>
    <lineage>
        <taxon>Bacteria</taxon>
        <taxon>Bacillati</taxon>
        <taxon>Bacillota</taxon>
        <taxon>Bacilli</taxon>
        <taxon>Bacillales</taxon>
        <taxon>Bacillaceae</taxon>
        <taxon>Rossellomorea</taxon>
    </lineage>
</organism>
<sequence length="164" mass="19590">MNRVKDKAHILTESDIKIAEQNGINRKAAMKRFYELYWDKEDCITKPIQKREPNPWRKKCQELGIVPVTIYDARIKYGWDPEKAATTKRLTREEIAAMNKESQRKYPSWVYEAIEKNKISYGTFNSRVNKLKWTIEEACTIPSDMRLIEYYREKVKELEEKIHA</sequence>
<reference evidence="1 2" key="1">
    <citation type="submission" date="2019-08" db="EMBL/GenBank/DDBJ databases">
        <title>Bacillus genomes from the desert of Cuatro Cienegas, Coahuila.</title>
        <authorList>
            <person name="Olmedo-Alvarez G."/>
        </authorList>
    </citation>
    <scope>NUCLEOTIDE SEQUENCE [LARGE SCALE GENOMIC DNA]</scope>
    <source>
        <strain evidence="1 2">CH40_1T</strain>
    </source>
</reference>
<protein>
    <submittedName>
        <fullName evidence="1">Uncharacterized protein</fullName>
    </submittedName>
</protein>
<evidence type="ECO:0000313" key="1">
    <source>
        <dbReference type="EMBL" id="TYR75552.1"/>
    </source>
</evidence>
<name>A0A5D4KEE7_9BACI</name>
<dbReference type="AlphaFoldDB" id="A0A5D4KEE7"/>